<dbReference type="InterPro" id="IPR001791">
    <property type="entry name" value="Laminin_G"/>
</dbReference>
<feature type="coiled-coil region" evidence="2">
    <location>
        <begin position="405"/>
        <end position="471"/>
    </location>
</feature>
<evidence type="ECO:0000313" key="5">
    <source>
        <dbReference type="Proteomes" id="UP000735302"/>
    </source>
</evidence>
<dbReference type="InterPro" id="IPR013320">
    <property type="entry name" value="ConA-like_dom_sf"/>
</dbReference>
<evidence type="ECO:0000256" key="2">
    <source>
        <dbReference type="SAM" id="Coils"/>
    </source>
</evidence>
<gene>
    <name evidence="4" type="ORF">PoB_004294500</name>
</gene>
<dbReference type="Gene3D" id="2.60.120.200">
    <property type="match status" value="2"/>
</dbReference>
<feature type="disulfide bond" evidence="1">
    <location>
        <begin position="955"/>
        <end position="982"/>
    </location>
</feature>
<reference evidence="4 5" key="1">
    <citation type="journal article" date="2021" name="Elife">
        <title>Chloroplast acquisition without the gene transfer in kleptoplastic sea slugs, Plakobranchus ocellatus.</title>
        <authorList>
            <person name="Maeda T."/>
            <person name="Takahashi S."/>
            <person name="Yoshida T."/>
            <person name="Shimamura S."/>
            <person name="Takaki Y."/>
            <person name="Nagai Y."/>
            <person name="Toyoda A."/>
            <person name="Suzuki Y."/>
            <person name="Arimoto A."/>
            <person name="Ishii H."/>
            <person name="Satoh N."/>
            <person name="Nishiyama T."/>
            <person name="Hasebe M."/>
            <person name="Maruyama T."/>
            <person name="Minagawa J."/>
            <person name="Obokata J."/>
            <person name="Shigenobu S."/>
        </authorList>
    </citation>
    <scope>NUCLEOTIDE SEQUENCE [LARGE SCALE GENOMIC DNA]</scope>
</reference>
<keyword evidence="1" id="KW-1015">Disulfide bond</keyword>
<keyword evidence="2" id="KW-0175">Coiled coil</keyword>
<dbReference type="CDD" id="cd00110">
    <property type="entry name" value="LamG"/>
    <property type="match status" value="1"/>
</dbReference>
<dbReference type="Proteomes" id="UP000735302">
    <property type="component" value="Unassembled WGS sequence"/>
</dbReference>
<feature type="domain" description="Laminin G" evidence="3">
    <location>
        <begin position="808"/>
        <end position="982"/>
    </location>
</feature>
<dbReference type="GO" id="GO:0016020">
    <property type="term" value="C:membrane"/>
    <property type="evidence" value="ECO:0007669"/>
    <property type="project" value="UniProtKB-SubCell"/>
</dbReference>
<dbReference type="EMBL" id="BLXT01004662">
    <property type="protein sequence ID" value="GFO16440.1"/>
    <property type="molecule type" value="Genomic_DNA"/>
</dbReference>
<evidence type="ECO:0000256" key="1">
    <source>
        <dbReference type="PROSITE-ProRule" id="PRU00122"/>
    </source>
</evidence>
<dbReference type="AlphaFoldDB" id="A0AAV4BBH9"/>
<dbReference type="PANTHER" id="PTHR15036:SF85">
    <property type="entry name" value="SP2353, ISOFORM A"/>
    <property type="match status" value="1"/>
</dbReference>
<dbReference type="PANTHER" id="PTHR15036">
    <property type="entry name" value="PIKACHURIN-LIKE PROTEIN"/>
    <property type="match status" value="1"/>
</dbReference>
<name>A0AAV4BBH9_9GAST</name>
<proteinExistence type="predicted"/>
<dbReference type="SUPFAM" id="SSF49899">
    <property type="entry name" value="Concanavalin A-like lectins/glucanases"/>
    <property type="match status" value="2"/>
</dbReference>
<evidence type="ECO:0000259" key="3">
    <source>
        <dbReference type="PROSITE" id="PS50025"/>
    </source>
</evidence>
<keyword evidence="5" id="KW-1185">Reference proteome</keyword>
<dbReference type="PROSITE" id="PS50025">
    <property type="entry name" value="LAM_G_DOMAIN"/>
    <property type="match status" value="2"/>
</dbReference>
<organism evidence="4 5">
    <name type="scientific">Plakobranchus ocellatus</name>
    <dbReference type="NCBI Taxonomy" id="259542"/>
    <lineage>
        <taxon>Eukaryota</taxon>
        <taxon>Metazoa</taxon>
        <taxon>Spiralia</taxon>
        <taxon>Lophotrochozoa</taxon>
        <taxon>Mollusca</taxon>
        <taxon>Gastropoda</taxon>
        <taxon>Heterobranchia</taxon>
        <taxon>Euthyneura</taxon>
        <taxon>Panpulmonata</taxon>
        <taxon>Sacoglossa</taxon>
        <taxon>Placobranchoidea</taxon>
        <taxon>Plakobranchidae</taxon>
        <taxon>Plakobranchus</taxon>
    </lineage>
</organism>
<protein>
    <submittedName>
        <fullName evidence="4">Laminin subunit alpha-2</fullName>
    </submittedName>
</protein>
<dbReference type="SMART" id="SM00282">
    <property type="entry name" value="LamG"/>
    <property type="match status" value="2"/>
</dbReference>
<dbReference type="Pfam" id="PF02210">
    <property type="entry name" value="Laminin_G_2"/>
    <property type="match status" value="1"/>
</dbReference>
<accession>A0AAV4BBH9</accession>
<comment type="caution">
    <text evidence="1">Lacks conserved residue(s) required for the propagation of feature annotation.</text>
</comment>
<dbReference type="InterPro" id="IPR050372">
    <property type="entry name" value="Neurexin-related_CASP"/>
</dbReference>
<sequence>MIVAEGMTEAYRVRGKQMLKQFMIKDERGRSFAHDEPRTPEEHENEALRILKEIESRDIHQQLELMKNKEDEMFAFSASIIELERKCLQEKTNINRVRKRLRSRRNLAFQELLDYLTSAVLTMNTGFLYTPSMRLLSFIKRSMDHTYRNLKSGSETIQKAYRSLENTRSSIERNRALIQEWLAKKQKTKQKRMDSHQHRPSRFTSGVVSPEDLGLLNLKVMASDIHSRSLKDRTQRQLSVLVKSLQDAETFLSRPTGSGVVFAQIEPLKQDLQKFTPDMYTLLEEIGNLTGSQVKLKPFKRCMPIQVIEGSGDGEKNEVVVGENPGCDGNDIDNMASSGDGEVKEIVTKDKSSGGGGLFGNFDWWSSNNENEENTNDFTFEEEPEFLLNSTVRPQALTLHRTQGLQEWNRDIKSFTEEILQASQELHDEARVVNTSLADLHQSWKQIQNEVSDLERMVDNQKKMNENMTAKAIVFLDIRGEINKFQPPSLLNLGASLRIARTIERRIQPETMGTEPAQNTQAGWLDDYYDYYDSNYYYEDIVGTKPLTELVQRDATDIDYTELSRMGRQIEDNSNDIHRLRTLSLGTCGRVGSHLGSIHRNLTALREKVNEARDMLNALQLSISKSGKGHIAVSIPSDVKEISNDMTIIRLCMKPATLDGPIILMKGNDSASYSVFLDEGLLSVSLYDAEWSSLKKVQVDSVLQKDVWYTIQIKRLGLFLNVSLQQQGQEKMVKSEHIGLANLDSFESRPERVYLGGVPNDINVVDGFWEGCIGDVAVNGRALNIFRPDSESAGPSLCDSHCLTKKERLSTIFNGDGFLHYSMSTRDVFTSIELSFSTHQDTASLFSYVNSVKGVYLNLLLERSALRVQSTSSKESLVYLSSDKAFSDGKPHRVKIEYEDSAARISIDGVKGDVQVQTRKPNVEKDSLQGLVIGAFVTDERQFSKDNKFRPFIGCIQDVSVNGEKLPFSQAKDVYNVYQGYCTDALENRWHSCRRWGEESSSLVLDEVPQSNIVSLWVSSNATGPVMRYARKDDFSAVITLTLEGLVANIGDSSIPLSRPEEDKSRDMFSLTVVDKPDEKNLLVLAWGQTMEHSYGYTGWFFGGSADPTKPHSLVIAGSGETGSDVEGEDSVQKFAGSLSRFTIENRFVDLNQFEFKHKLLACERPLKNVRPIAEEKTLPVPQITCS</sequence>
<comment type="caution">
    <text evidence="4">The sequence shown here is derived from an EMBL/GenBank/DDBJ whole genome shotgun (WGS) entry which is preliminary data.</text>
</comment>
<feature type="domain" description="Laminin G" evidence="3">
    <location>
        <begin position="622"/>
        <end position="802"/>
    </location>
</feature>
<evidence type="ECO:0000313" key="4">
    <source>
        <dbReference type="EMBL" id="GFO16440.1"/>
    </source>
</evidence>